<dbReference type="Proteomes" id="UP000004691">
    <property type="component" value="Unassembled WGS sequence"/>
</dbReference>
<dbReference type="STRING" id="882086.SacxiDRAFT_3565"/>
<feature type="domain" description="Knr4/Smi1-like" evidence="1">
    <location>
        <begin position="26"/>
        <end position="150"/>
    </location>
</feature>
<dbReference type="AlphaFoldDB" id="I0V6L0"/>
<dbReference type="InterPro" id="IPR037883">
    <property type="entry name" value="Knr4/Smi1-like_sf"/>
</dbReference>
<dbReference type="OrthoDB" id="4153868at2"/>
<dbReference type="RefSeq" id="WP_006239951.1">
    <property type="nucleotide sequence ID" value="NZ_JH636049.1"/>
</dbReference>
<name>I0V6L0_9PSEU</name>
<sequence length="157" mass="17153">MSGVDSVRELIELIENNPDECNFTGGLSEEDIARAEAELSTTFPPSYRLFIAELGSCEAGGVEIMGVHRTPKGGERLRGTVSETLEAREDERFPSDLLVIEYDGMGGIISLDSSQRNEDGEYPVVAWDPGSEARGGPERLGEDFGTYALHRCRVGLR</sequence>
<dbReference type="Gene3D" id="3.40.1580.10">
    <property type="entry name" value="SMI1/KNR4-like"/>
    <property type="match status" value="1"/>
</dbReference>
<gene>
    <name evidence="2" type="ORF">SacxiDRAFT_3565</name>
</gene>
<dbReference type="SMART" id="SM00860">
    <property type="entry name" value="SMI1_KNR4"/>
    <property type="match status" value="1"/>
</dbReference>
<dbReference type="Pfam" id="PF14567">
    <property type="entry name" value="SUKH_5"/>
    <property type="match status" value="1"/>
</dbReference>
<protein>
    <submittedName>
        <fullName evidence="2">Putative glucan synthasis protein</fullName>
    </submittedName>
</protein>
<organism evidence="2 3">
    <name type="scientific">Saccharomonospora xinjiangensis XJ-54</name>
    <dbReference type="NCBI Taxonomy" id="882086"/>
    <lineage>
        <taxon>Bacteria</taxon>
        <taxon>Bacillati</taxon>
        <taxon>Actinomycetota</taxon>
        <taxon>Actinomycetes</taxon>
        <taxon>Pseudonocardiales</taxon>
        <taxon>Pseudonocardiaceae</taxon>
        <taxon>Saccharomonospora</taxon>
    </lineage>
</organism>
<dbReference type="EMBL" id="JH636049">
    <property type="protein sequence ID" value="EID55763.1"/>
    <property type="molecule type" value="Genomic_DNA"/>
</dbReference>
<reference evidence="2 3" key="1">
    <citation type="submission" date="2012-01" db="EMBL/GenBank/DDBJ databases">
        <title>Improved High-Quality Draft sequence of Saccharomonospora xinjiangensis XJ-54.</title>
        <authorList>
            <consortium name="US DOE Joint Genome Institute"/>
            <person name="Lucas S."/>
            <person name="Han J."/>
            <person name="Lapidus A."/>
            <person name="Cheng J.-F."/>
            <person name="Goodwin L."/>
            <person name="Pitluck S."/>
            <person name="Peters L."/>
            <person name="Mikhailova N."/>
            <person name="Teshima H."/>
            <person name="Detter J.C."/>
            <person name="Han C."/>
            <person name="Tapia R."/>
            <person name="Land M."/>
            <person name="Hauser L."/>
            <person name="Kyrpides N."/>
            <person name="Ivanova N."/>
            <person name="Pagani I."/>
            <person name="Brambilla E.-M."/>
            <person name="Klenk H.-P."/>
            <person name="Woyke T."/>
        </authorList>
    </citation>
    <scope>NUCLEOTIDE SEQUENCE [LARGE SCALE GENOMIC DNA]</scope>
    <source>
        <strain evidence="2 3">XJ-54</strain>
    </source>
</reference>
<proteinExistence type="predicted"/>
<dbReference type="HOGENOM" id="CLU_139788_1_0_11"/>
<keyword evidence="3" id="KW-1185">Reference proteome</keyword>
<dbReference type="InterPro" id="IPR018958">
    <property type="entry name" value="Knr4/Smi1-like_dom"/>
</dbReference>
<evidence type="ECO:0000313" key="2">
    <source>
        <dbReference type="EMBL" id="EID55763.1"/>
    </source>
</evidence>
<dbReference type="eggNOG" id="ENOG5030I7N">
    <property type="taxonomic scope" value="Bacteria"/>
</dbReference>
<evidence type="ECO:0000313" key="3">
    <source>
        <dbReference type="Proteomes" id="UP000004691"/>
    </source>
</evidence>
<evidence type="ECO:0000259" key="1">
    <source>
        <dbReference type="SMART" id="SM00860"/>
    </source>
</evidence>
<accession>I0V6L0</accession>
<dbReference type="SUPFAM" id="SSF160631">
    <property type="entry name" value="SMI1/KNR4-like"/>
    <property type="match status" value="1"/>
</dbReference>